<feature type="region of interest" description="Disordered" evidence="1">
    <location>
        <begin position="314"/>
        <end position="334"/>
    </location>
</feature>
<dbReference type="AlphaFoldDB" id="A0A3B0YFP4"/>
<reference evidence="2" key="1">
    <citation type="submission" date="2018-06" db="EMBL/GenBank/DDBJ databases">
        <authorList>
            <person name="Zhirakovskaya E."/>
        </authorList>
    </citation>
    <scope>NUCLEOTIDE SEQUENCE</scope>
</reference>
<name>A0A3B0YFP4_9ZZZZ</name>
<dbReference type="NCBIfam" id="TIGR02270">
    <property type="entry name" value="TIGR02270 family protein"/>
    <property type="match status" value="1"/>
</dbReference>
<dbReference type="InterPro" id="IPR016024">
    <property type="entry name" value="ARM-type_fold"/>
</dbReference>
<dbReference type="SUPFAM" id="SSF48371">
    <property type="entry name" value="ARM repeat"/>
    <property type="match status" value="1"/>
</dbReference>
<protein>
    <submittedName>
        <fullName evidence="2">FOG: HEAT repeat</fullName>
    </submittedName>
</protein>
<evidence type="ECO:0000256" key="1">
    <source>
        <dbReference type="SAM" id="MobiDB-lite"/>
    </source>
</evidence>
<dbReference type="Gene3D" id="1.25.10.10">
    <property type="entry name" value="Leucine-rich Repeat Variant"/>
    <property type="match status" value="1"/>
</dbReference>
<feature type="compositionally biased region" description="Acidic residues" evidence="1">
    <location>
        <begin position="324"/>
        <end position="334"/>
    </location>
</feature>
<dbReference type="EMBL" id="UOFI01000102">
    <property type="protein sequence ID" value="VAW67604.1"/>
    <property type="molecule type" value="Genomic_DNA"/>
</dbReference>
<accession>A0A3B0YFP4</accession>
<dbReference type="InterPro" id="IPR011959">
    <property type="entry name" value="CHP02270"/>
</dbReference>
<proteinExistence type="predicted"/>
<gene>
    <name evidence="2" type="ORF">MNBD_GAMMA09-1822</name>
</gene>
<sequence length="421" mass="47231">MQVQTKIIKPIIEQHAEEAACLWLQRNNAIHDPHYSLKDLAHLDDRLEAHIDGLRIAGDAGWEICRAALAFNEPGEIFTAAVLAFEREDGRRVDDVVKVATEEAENWCALVSAIGWLSDEHYQRWVPGMFSSNAEIYRRLAIAGSVIHRQNSESALVVALDDTEPFYQARALRAVGELKRSDLLPVLRQKFKSDDMSCQFWSAWSAVLLGDKAALDVLKTFATSESVFLKPALQIMLRVMDVTHSTKWLSEFTQSPEVLHYAIFGAGIIGDPLYIPWLINLMTVPEVARVAGEAFTMITGVDLAYDDLEGEWPDGFEAGPTENPQDEDVAMDSDEDLPWPEPRLIQDWWEKNKNSFQVGTRYLVGKPVTAEHCRHVLKAGFQRQRRAAALELALLMPDEALFNTSAAGFRQQKLLSDLGGD</sequence>
<evidence type="ECO:0000313" key="2">
    <source>
        <dbReference type="EMBL" id="VAW67604.1"/>
    </source>
</evidence>
<dbReference type="InterPro" id="IPR011989">
    <property type="entry name" value="ARM-like"/>
</dbReference>
<organism evidence="2">
    <name type="scientific">hydrothermal vent metagenome</name>
    <dbReference type="NCBI Taxonomy" id="652676"/>
    <lineage>
        <taxon>unclassified sequences</taxon>
        <taxon>metagenomes</taxon>
        <taxon>ecological metagenomes</taxon>
    </lineage>
</organism>
<dbReference type="Pfam" id="PF13646">
    <property type="entry name" value="HEAT_2"/>
    <property type="match status" value="1"/>
</dbReference>